<dbReference type="RefSeq" id="WP_359771553.1">
    <property type="nucleotide sequence ID" value="NZ_JBEYRR010000001.1"/>
</dbReference>
<dbReference type="InterPro" id="IPR034660">
    <property type="entry name" value="DinB/YfiT-like"/>
</dbReference>
<keyword evidence="5" id="KW-1185">Reference proteome</keyword>
<dbReference type="InterPro" id="IPR017517">
    <property type="entry name" value="Maleyloyr_isom"/>
</dbReference>
<dbReference type="NCBIfam" id="TIGR03083">
    <property type="entry name" value="maleylpyruvate isomerase family mycothiol-dependent enzyme"/>
    <property type="match status" value="1"/>
</dbReference>
<dbReference type="InterPro" id="IPR024344">
    <property type="entry name" value="MDMPI_metal-binding"/>
</dbReference>
<dbReference type="Pfam" id="PF11716">
    <property type="entry name" value="MDMPI_N"/>
    <property type="match status" value="1"/>
</dbReference>
<dbReference type="NCBIfam" id="TIGR03084">
    <property type="entry name" value="TIGR03084 family metal-binding protein"/>
    <property type="match status" value="1"/>
</dbReference>
<dbReference type="EMBL" id="JBEYRS010000003">
    <property type="protein sequence ID" value="MEW2362049.1"/>
    <property type="molecule type" value="Genomic_DNA"/>
</dbReference>
<dbReference type="Gene3D" id="1.20.120.450">
    <property type="entry name" value="dinb family like domain"/>
    <property type="match status" value="1"/>
</dbReference>
<feature type="region of interest" description="Disordered" evidence="1">
    <location>
        <begin position="266"/>
        <end position="298"/>
    </location>
</feature>
<evidence type="ECO:0000313" key="5">
    <source>
        <dbReference type="Proteomes" id="UP001553843"/>
    </source>
</evidence>
<dbReference type="InterPro" id="IPR017518">
    <property type="entry name" value="CHP03084"/>
</dbReference>
<evidence type="ECO:0000313" key="4">
    <source>
        <dbReference type="EMBL" id="MEW2362049.1"/>
    </source>
</evidence>
<evidence type="ECO:0000256" key="1">
    <source>
        <dbReference type="SAM" id="MobiDB-lite"/>
    </source>
</evidence>
<accession>A0ABV3LRG3</accession>
<name>A0ABV3LRG3_9ACTN</name>
<evidence type="ECO:0000259" key="2">
    <source>
        <dbReference type="Pfam" id="PF08608"/>
    </source>
</evidence>
<proteinExistence type="predicted"/>
<feature type="domain" description="tRNA wybutosine-synthesis" evidence="2">
    <location>
        <begin position="194"/>
        <end position="242"/>
    </location>
</feature>
<organism evidence="4 5">
    <name type="scientific">Streptomyces huasconensis</name>
    <dbReference type="NCBI Taxonomy" id="1854574"/>
    <lineage>
        <taxon>Bacteria</taxon>
        <taxon>Bacillati</taxon>
        <taxon>Actinomycetota</taxon>
        <taxon>Actinomycetes</taxon>
        <taxon>Kitasatosporales</taxon>
        <taxon>Streptomycetaceae</taxon>
        <taxon>Streptomyces</taxon>
    </lineage>
</organism>
<feature type="domain" description="Mycothiol-dependent maleylpyruvate isomerase metal-binding" evidence="3">
    <location>
        <begin position="12"/>
        <end position="156"/>
    </location>
</feature>
<dbReference type="Proteomes" id="UP001553843">
    <property type="component" value="Unassembled WGS sequence"/>
</dbReference>
<dbReference type="SUPFAM" id="SSF109854">
    <property type="entry name" value="DinB/YfiT-like putative metalloenzymes"/>
    <property type="match status" value="1"/>
</dbReference>
<protein>
    <submittedName>
        <fullName evidence="4">TIGR03084 family metal-binding protein</fullName>
    </submittedName>
</protein>
<reference evidence="4 5" key="1">
    <citation type="submission" date="2024-06" db="EMBL/GenBank/DDBJ databases">
        <title>The Natural Products Discovery Center: Release of the First 8490 Sequenced Strains for Exploring Actinobacteria Biosynthetic Diversity.</title>
        <authorList>
            <person name="Kalkreuter E."/>
            <person name="Kautsar S.A."/>
            <person name="Yang D."/>
            <person name="Bader C.D."/>
            <person name="Teijaro C.N."/>
            <person name="Fluegel L."/>
            <person name="Davis C.M."/>
            <person name="Simpson J.R."/>
            <person name="Lauterbach L."/>
            <person name="Steele A.D."/>
            <person name="Gui C."/>
            <person name="Meng S."/>
            <person name="Li G."/>
            <person name="Viehrig K."/>
            <person name="Ye F."/>
            <person name="Su P."/>
            <person name="Kiefer A.F."/>
            <person name="Nichols A."/>
            <person name="Cepeda A.J."/>
            <person name="Yan W."/>
            <person name="Fan B."/>
            <person name="Jiang Y."/>
            <person name="Adhikari A."/>
            <person name="Zheng C.-J."/>
            <person name="Schuster L."/>
            <person name="Cowan T.M."/>
            <person name="Smanski M.J."/>
            <person name="Chevrette M.G."/>
            <person name="De Carvalho L.P.S."/>
            <person name="Shen B."/>
        </authorList>
    </citation>
    <scope>NUCLEOTIDE SEQUENCE [LARGE SCALE GENOMIC DNA]</scope>
    <source>
        <strain evidence="4 5">NPDC047833</strain>
    </source>
</reference>
<dbReference type="InterPro" id="IPR013917">
    <property type="entry name" value="tRNA_wybutosine-synth"/>
</dbReference>
<evidence type="ECO:0000259" key="3">
    <source>
        <dbReference type="Pfam" id="PF11716"/>
    </source>
</evidence>
<comment type="caution">
    <text evidence="4">The sequence shown here is derived from an EMBL/GenBank/DDBJ whole genome shotgun (WGS) entry which is preliminary data.</text>
</comment>
<sequence>MADIDAIVDDFDAERADLDEVVAGLDANLWNSPTPAQGLTIAGQVAHLNWTDELVLRAIRSPATFAEEVDGVLASPHATGSINAGSEFVNAGAAERSTFPQSRLVTAWRRSAAELSSTLRELPRGTRIPWFAPRPLSAAAMAASRVMETWAHGQDVFDALGLTRQPTGRLVHVVRLGVRSRDFAYQLRGMTPPREEFRVELHAPGGEIWSWGPVDAPEKVEGSALDFALVATQRLHRDDSDLIAWGVAAEEWLSIAQAYAGPVGQGRRRRAFQSRSESARLVEAPPQDGGAGALPPDG</sequence>
<gene>
    <name evidence="4" type="ORF">AB0887_08785</name>
</gene>
<dbReference type="Pfam" id="PF08608">
    <property type="entry name" value="Wyosine_form"/>
    <property type="match status" value="1"/>
</dbReference>